<dbReference type="AlphaFoldDB" id="A0A7R9CRF4"/>
<accession>A0A7R9CRF4</accession>
<proteinExistence type="predicted"/>
<reference evidence="1" key="1">
    <citation type="submission" date="2020-11" db="EMBL/GenBank/DDBJ databases">
        <authorList>
            <person name="Tran Van P."/>
        </authorList>
    </citation>
    <scope>NUCLEOTIDE SEQUENCE</scope>
</reference>
<protein>
    <submittedName>
        <fullName evidence="1">Uncharacterized protein</fullName>
    </submittedName>
</protein>
<name>A0A7R9CRF4_TIMPO</name>
<sequence>MKLSLSCSRLGYLHAARSVFVQEVPAARGFSFKVRMSGRILHDEMVYLTLSGGIPGLCLNALMCEFSAHTNRRGPTPFADGSFTKPGRGPHISGDDRHRFIGYSPFDKELLLIEPGTAPPKDVYCQEISVELDILLVLGHNFPLSTKETHN</sequence>
<organism evidence="1">
    <name type="scientific">Timema poppense</name>
    <name type="common">Walking stick</name>
    <dbReference type="NCBI Taxonomy" id="170557"/>
    <lineage>
        <taxon>Eukaryota</taxon>
        <taxon>Metazoa</taxon>
        <taxon>Ecdysozoa</taxon>
        <taxon>Arthropoda</taxon>
        <taxon>Hexapoda</taxon>
        <taxon>Insecta</taxon>
        <taxon>Pterygota</taxon>
        <taxon>Neoptera</taxon>
        <taxon>Polyneoptera</taxon>
        <taxon>Phasmatodea</taxon>
        <taxon>Timematodea</taxon>
        <taxon>Timematoidea</taxon>
        <taxon>Timematidae</taxon>
        <taxon>Timema</taxon>
    </lineage>
</organism>
<dbReference type="EMBL" id="OD001251">
    <property type="protein sequence ID" value="CAD7401182.1"/>
    <property type="molecule type" value="Genomic_DNA"/>
</dbReference>
<gene>
    <name evidence="1" type="ORF">TPSB3V08_LOCUS2966</name>
</gene>
<evidence type="ECO:0000313" key="1">
    <source>
        <dbReference type="EMBL" id="CAD7401182.1"/>
    </source>
</evidence>